<proteinExistence type="predicted"/>
<evidence type="ECO:0000313" key="1">
    <source>
        <dbReference type="EMBL" id="MBX36299.1"/>
    </source>
</evidence>
<reference evidence="1" key="1">
    <citation type="submission" date="2018-02" db="EMBL/GenBank/DDBJ databases">
        <title>Rhizophora mucronata_Transcriptome.</title>
        <authorList>
            <person name="Meera S.P."/>
            <person name="Sreeshan A."/>
            <person name="Augustine A."/>
        </authorList>
    </citation>
    <scope>NUCLEOTIDE SEQUENCE</scope>
    <source>
        <tissue evidence="1">Leaf</tissue>
    </source>
</reference>
<organism evidence="1">
    <name type="scientific">Rhizophora mucronata</name>
    <name type="common">Asiatic mangrove</name>
    <dbReference type="NCBI Taxonomy" id="61149"/>
    <lineage>
        <taxon>Eukaryota</taxon>
        <taxon>Viridiplantae</taxon>
        <taxon>Streptophyta</taxon>
        <taxon>Embryophyta</taxon>
        <taxon>Tracheophyta</taxon>
        <taxon>Spermatophyta</taxon>
        <taxon>Magnoliopsida</taxon>
        <taxon>eudicotyledons</taxon>
        <taxon>Gunneridae</taxon>
        <taxon>Pentapetalae</taxon>
        <taxon>rosids</taxon>
        <taxon>fabids</taxon>
        <taxon>Malpighiales</taxon>
        <taxon>Rhizophoraceae</taxon>
        <taxon>Rhizophora</taxon>
    </lineage>
</organism>
<protein>
    <submittedName>
        <fullName evidence="1">Uncharacterized protein</fullName>
    </submittedName>
</protein>
<name>A0A2P2N1D2_RHIMU</name>
<accession>A0A2P2N1D2</accession>
<dbReference type="EMBL" id="GGEC01055815">
    <property type="protein sequence ID" value="MBX36299.1"/>
    <property type="molecule type" value="Transcribed_RNA"/>
</dbReference>
<sequence>MQTNKDLGILQWDCLLIYWIILLTHI</sequence>
<dbReference type="AlphaFoldDB" id="A0A2P2N1D2"/>